<dbReference type="Proteomes" id="UP000663879">
    <property type="component" value="Unassembled WGS sequence"/>
</dbReference>
<reference evidence="1" key="1">
    <citation type="submission" date="2021-02" db="EMBL/GenBank/DDBJ databases">
        <authorList>
            <person name="Nowell W R."/>
        </authorList>
    </citation>
    <scope>NUCLEOTIDE SEQUENCE</scope>
    <source>
        <strain evidence="1">Ploen Becks lab</strain>
    </source>
</reference>
<evidence type="ECO:0000313" key="2">
    <source>
        <dbReference type="Proteomes" id="UP000663879"/>
    </source>
</evidence>
<sequence length="328" mass="37751">MLRSLVVASNRLPFVISLDEEGNPIRTNSAGGLVTALAPLVIETEGFWVGWAGNEFTKDMQLPSSNDPTAIAHKIKASQIIPIFYTQDIYKCFYNGMCNASLWPLIHSLPTIAVFKSEHWNAYLEVNEKFATSAFEAVKKFKDLNDKNNLVWVHDYHLMVMPMMLKNLIDEANITCKIAFFLHTPFPSWDIFRLNPWANEMLLGLLGCDLIAFHTNTYAQNFIECCYHILGSRIDKTEMLVEYGNKTIIIRALPLGIPYDWFEQKAKVSPKPFNFKETVILGVDRLDYTKGIIHRARGYERFLEKYPECREKVVISNYFKSELNIINF</sequence>
<dbReference type="AlphaFoldDB" id="A0A814G480"/>
<dbReference type="OrthoDB" id="755951at2759"/>
<accession>A0A814G480</accession>
<organism evidence="1 2">
    <name type="scientific">Brachionus calyciflorus</name>
    <dbReference type="NCBI Taxonomy" id="104777"/>
    <lineage>
        <taxon>Eukaryota</taxon>
        <taxon>Metazoa</taxon>
        <taxon>Spiralia</taxon>
        <taxon>Gnathifera</taxon>
        <taxon>Rotifera</taxon>
        <taxon>Eurotatoria</taxon>
        <taxon>Monogononta</taxon>
        <taxon>Pseudotrocha</taxon>
        <taxon>Ploima</taxon>
        <taxon>Brachionidae</taxon>
        <taxon>Brachionus</taxon>
    </lineage>
</organism>
<name>A0A814G480_9BILA</name>
<comment type="caution">
    <text evidence="1">The sequence shown here is derived from an EMBL/GenBank/DDBJ whole genome shotgun (WGS) entry which is preliminary data.</text>
</comment>
<keyword evidence="2" id="KW-1185">Reference proteome</keyword>
<proteinExistence type="predicted"/>
<dbReference type="GO" id="GO:0005992">
    <property type="term" value="P:trehalose biosynthetic process"/>
    <property type="evidence" value="ECO:0007669"/>
    <property type="project" value="InterPro"/>
</dbReference>
<dbReference type="GO" id="GO:0005829">
    <property type="term" value="C:cytosol"/>
    <property type="evidence" value="ECO:0007669"/>
    <property type="project" value="TreeGrafter"/>
</dbReference>
<dbReference type="SUPFAM" id="SSF53756">
    <property type="entry name" value="UDP-Glycosyltransferase/glycogen phosphorylase"/>
    <property type="match status" value="1"/>
</dbReference>
<dbReference type="GO" id="GO:0004805">
    <property type="term" value="F:trehalose-phosphatase activity"/>
    <property type="evidence" value="ECO:0007669"/>
    <property type="project" value="TreeGrafter"/>
</dbReference>
<dbReference type="PANTHER" id="PTHR10788">
    <property type="entry name" value="TREHALOSE-6-PHOSPHATE SYNTHASE"/>
    <property type="match status" value="1"/>
</dbReference>
<protein>
    <submittedName>
        <fullName evidence="1">Uncharacterized protein</fullName>
    </submittedName>
</protein>
<gene>
    <name evidence="1" type="ORF">OXX778_LOCUS15796</name>
</gene>
<dbReference type="Pfam" id="PF00982">
    <property type="entry name" value="Glyco_transf_20"/>
    <property type="match status" value="1"/>
</dbReference>
<dbReference type="Gene3D" id="3.40.50.2000">
    <property type="entry name" value="Glycogen Phosphorylase B"/>
    <property type="match status" value="2"/>
</dbReference>
<dbReference type="PANTHER" id="PTHR10788:SF106">
    <property type="entry name" value="BCDNA.GH08860"/>
    <property type="match status" value="1"/>
</dbReference>
<evidence type="ECO:0000313" key="1">
    <source>
        <dbReference type="EMBL" id="CAF0988702.1"/>
    </source>
</evidence>
<dbReference type="InterPro" id="IPR001830">
    <property type="entry name" value="Glyco_trans_20"/>
</dbReference>
<dbReference type="EMBL" id="CAJNOC010003568">
    <property type="protein sequence ID" value="CAF0988702.1"/>
    <property type="molecule type" value="Genomic_DNA"/>
</dbReference>
<dbReference type="GO" id="GO:0003825">
    <property type="term" value="F:alpha,alpha-trehalose-phosphate synthase (UDP-forming) activity"/>
    <property type="evidence" value="ECO:0007669"/>
    <property type="project" value="TreeGrafter"/>
</dbReference>